<dbReference type="Proteomes" id="UP001165186">
    <property type="component" value="Unassembled WGS sequence"/>
</dbReference>
<evidence type="ECO:0000313" key="2">
    <source>
        <dbReference type="Proteomes" id="UP001165186"/>
    </source>
</evidence>
<protein>
    <submittedName>
        <fullName evidence="1">Ring finger domain protein</fullName>
    </submittedName>
</protein>
<gene>
    <name evidence="1" type="primary">g10634</name>
    <name evidence="1" type="ORF">NpPPO83_00010634</name>
</gene>
<comment type="caution">
    <text evidence="1">The sequence shown here is derived from an EMBL/GenBank/DDBJ whole genome shotgun (WGS) entry which is preliminary data.</text>
</comment>
<keyword evidence="2" id="KW-1185">Reference proteome</keyword>
<proteinExistence type="predicted"/>
<accession>A0ACB5SNK0</accession>
<name>A0ACB5SNK0_9PEZI</name>
<reference evidence="1" key="1">
    <citation type="submission" date="2024-09" db="EMBL/GenBank/DDBJ databases">
        <title>Draft Genome Sequences of Neofusicoccum parvum.</title>
        <authorList>
            <person name="Ashida A."/>
            <person name="Camagna M."/>
            <person name="Tanaka A."/>
            <person name="Takemoto D."/>
        </authorList>
    </citation>
    <scope>NUCLEOTIDE SEQUENCE</scope>
    <source>
        <strain evidence="1">PPO83</strain>
    </source>
</reference>
<sequence length="140" mass="15704">MDEPDFPVARILVAIIPAVLVFLFFVSVLFVPVVQSATEDGYSPPDVLAMLDESARSMPYGGWLEQQRQKRPGRFFENAVCVICLDVVEKSHEVRDLPCAHVFHTACLDGWVSRGHYYCPLCHGLVMQLLRDQPEAASQV</sequence>
<organism evidence="1 2">
    <name type="scientific">Neofusicoccum parvum</name>
    <dbReference type="NCBI Taxonomy" id="310453"/>
    <lineage>
        <taxon>Eukaryota</taxon>
        <taxon>Fungi</taxon>
        <taxon>Dikarya</taxon>
        <taxon>Ascomycota</taxon>
        <taxon>Pezizomycotina</taxon>
        <taxon>Dothideomycetes</taxon>
        <taxon>Dothideomycetes incertae sedis</taxon>
        <taxon>Botryosphaeriales</taxon>
        <taxon>Botryosphaeriaceae</taxon>
        <taxon>Neofusicoccum</taxon>
    </lineage>
</organism>
<dbReference type="EMBL" id="BSXG01000141">
    <property type="protein sequence ID" value="GME48470.1"/>
    <property type="molecule type" value="Genomic_DNA"/>
</dbReference>
<evidence type="ECO:0000313" key="1">
    <source>
        <dbReference type="EMBL" id="GME48470.1"/>
    </source>
</evidence>